<evidence type="ECO:0000256" key="5">
    <source>
        <dbReference type="ARBA" id="ARBA00022660"/>
    </source>
</evidence>
<keyword evidence="9" id="KW-1133">Transmembrane helix</keyword>
<keyword evidence="10" id="KW-0560">Oxidoreductase</keyword>
<name>A0AA36HKU8_9DINO</name>
<evidence type="ECO:0000256" key="8">
    <source>
        <dbReference type="ARBA" id="ARBA00022982"/>
    </source>
</evidence>
<keyword evidence="11" id="KW-0408">Iron</keyword>
<comment type="similarity">
    <text evidence="3">Belongs to the alternative oxidase family.</text>
</comment>
<accession>A0AA36HKU8</accession>
<dbReference type="Proteomes" id="UP001178507">
    <property type="component" value="Unassembled WGS sequence"/>
</dbReference>
<gene>
    <name evidence="13" type="ORF">EVOR1521_LOCUS988</name>
</gene>
<dbReference type="GO" id="GO:0046872">
    <property type="term" value="F:metal ion binding"/>
    <property type="evidence" value="ECO:0007669"/>
    <property type="project" value="UniProtKB-KW"/>
</dbReference>
<dbReference type="GO" id="GO:0016020">
    <property type="term" value="C:membrane"/>
    <property type="evidence" value="ECO:0007669"/>
    <property type="project" value="UniProtKB-SubCell"/>
</dbReference>
<dbReference type="Pfam" id="PF01786">
    <property type="entry name" value="AOX"/>
    <property type="match status" value="1"/>
</dbReference>
<proteinExistence type="inferred from homology"/>
<dbReference type="InterPro" id="IPR038659">
    <property type="entry name" value="AOX_sf"/>
</dbReference>
<comment type="caution">
    <text evidence="13">The sequence shown here is derived from an EMBL/GenBank/DDBJ whole genome shotgun (WGS) entry which is preliminary data.</text>
</comment>
<evidence type="ECO:0000256" key="11">
    <source>
        <dbReference type="ARBA" id="ARBA00023004"/>
    </source>
</evidence>
<organism evidence="13 14">
    <name type="scientific">Effrenium voratum</name>
    <dbReference type="NCBI Taxonomy" id="2562239"/>
    <lineage>
        <taxon>Eukaryota</taxon>
        <taxon>Sar</taxon>
        <taxon>Alveolata</taxon>
        <taxon>Dinophyceae</taxon>
        <taxon>Suessiales</taxon>
        <taxon>Symbiodiniaceae</taxon>
        <taxon>Effrenium</taxon>
    </lineage>
</organism>
<evidence type="ECO:0000256" key="10">
    <source>
        <dbReference type="ARBA" id="ARBA00023002"/>
    </source>
</evidence>
<dbReference type="Gene3D" id="1.20.1260.140">
    <property type="entry name" value="Alternative oxidase"/>
    <property type="match status" value="1"/>
</dbReference>
<protein>
    <submittedName>
        <fullName evidence="13">Uncharacterized protein</fullName>
    </submittedName>
</protein>
<evidence type="ECO:0000256" key="6">
    <source>
        <dbReference type="ARBA" id="ARBA00022692"/>
    </source>
</evidence>
<evidence type="ECO:0000256" key="12">
    <source>
        <dbReference type="ARBA" id="ARBA00023136"/>
    </source>
</evidence>
<comment type="subcellular location">
    <subcellularLocation>
        <location evidence="2">Membrane</location>
    </subcellularLocation>
</comment>
<dbReference type="GO" id="GO:0009916">
    <property type="term" value="F:alternative oxidase activity"/>
    <property type="evidence" value="ECO:0007669"/>
    <property type="project" value="InterPro"/>
</dbReference>
<keyword evidence="12" id="KW-0472">Membrane</keyword>
<sequence length="87" mass="9649">MESLGGDTAWFDRFAAQHAALLYYWLVTGLFMASPESAYNFSLLVEEHAYVTYAVFAEENAQLLQSASALESRGRIRSVCGRGYGSK</sequence>
<evidence type="ECO:0000313" key="14">
    <source>
        <dbReference type="Proteomes" id="UP001178507"/>
    </source>
</evidence>
<comment type="cofactor">
    <cofactor evidence="1">
        <name>Fe cation</name>
        <dbReference type="ChEBI" id="CHEBI:24875"/>
    </cofactor>
</comment>
<keyword evidence="14" id="KW-1185">Reference proteome</keyword>
<keyword evidence="8" id="KW-0249">Electron transport</keyword>
<dbReference type="EMBL" id="CAUJNA010000014">
    <property type="protein sequence ID" value="CAJ1370420.1"/>
    <property type="molecule type" value="Genomic_DNA"/>
</dbReference>
<dbReference type="AlphaFoldDB" id="A0AA36HKU8"/>
<evidence type="ECO:0000256" key="9">
    <source>
        <dbReference type="ARBA" id="ARBA00022989"/>
    </source>
</evidence>
<keyword evidence="5" id="KW-0679">Respiratory chain</keyword>
<evidence type="ECO:0000256" key="3">
    <source>
        <dbReference type="ARBA" id="ARBA00008388"/>
    </source>
</evidence>
<dbReference type="InterPro" id="IPR002680">
    <property type="entry name" value="AOX"/>
</dbReference>
<evidence type="ECO:0000313" key="13">
    <source>
        <dbReference type="EMBL" id="CAJ1370420.1"/>
    </source>
</evidence>
<reference evidence="13" key="1">
    <citation type="submission" date="2023-08" db="EMBL/GenBank/DDBJ databases">
        <authorList>
            <person name="Chen Y."/>
            <person name="Shah S."/>
            <person name="Dougan E. K."/>
            <person name="Thang M."/>
            <person name="Chan C."/>
        </authorList>
    </citation>
    <scope>NUCLEOTIDE SEQUENCE</scope>
</reference>
<evidence type="ECO:0000256" key="4">
    <source>
        <dbReference type="ARBA" id="ARBA00022448"/>
    </source>
</evidence>
<keyword evidence="7" id="KW-0479">Metal-binding</keyword>
<evidence type="ECO:0000256" key="1">
    <source>
        <dbReference type="ARBA" id="ARBA00001962"/>
    </source>
</evidence>
<evidence type="ECO:0000256" key="7">
    <source>
        <dbReference type="ARBA" id="ARBA00022723"/>
    </source>
</evidence>
<evidence type="ECO:0000256" key="2">
    <source>
        <dbReference type="ARBA" id="ARBA00004370"/>
    </source>
</evidence>
<keyword evidence="4" id="KW-0813">Transport</keyword>
<keyword evidence="6" id="KW-0812">Transmembrane</keyword>